<reference evidence="1" key="1">
    <citation type="submission" date="2020-05" db="EMBL/GenBank/DDBJ databases">
        <title>Large-scale comparative analyses of tick genomes elucidate their genetic diversity and vector capacities.</title>
        <authorList>
            <person name="Jia N."/>
            <person name="Wang J."/>
            <person name="Shi W."/>
            <person name="Du L."/>
            <person name="Sun Y."/>
            <person name="Zhan W."/>
            <person name="Jiang J."/>
            <person name="Wang Q."/>
            <person name="Zhang B."/>
            <person name="Ji P."/>
            <person name="Sakyi L.B."/>
            <person name="Cui X."/>
            <person name="Yuan T."/>
            <person name="Jiang B."/>
            <person name="Yang W."/>
            <person name="Lam T.T.-Y."/>
            <person name="Chang Q."/>
            <person name="Ding S."/>
            <person name="Wang X."/>
            <person name="Zhu J."/>
            <person name="Ruan X."/>
            <person name="Zhao L."/>
            <person name="Wei J."/>
            <person name="Que T."/>
            <person name="Du C."/>
            <person name="Cheng J."/>
            <person name="Dai P."/>
            <person name="Han X."/>
            <person name="Huang E."/>
            <person name="Gao Y."/>
            <person name="Liu J."/>
            <person name="Shao H."/>
            <person name="Ye R."/>
            <person name="Li L."/>
            <person name="Wei W."/>
            <person name="Wang X."/>
            <person name="Wang C."/>
            <person name="Yang T."/>
            <person name="Huo Q."/>
            <person name="Li W."/>
            <person name="Guo W."/>
            <person name="Chen H."/>
            <person name="Zhou L."/>
            <person name="Ni X."/>
            <person name="Tian J."/>
            <person name="Zhou Y."/>
            <person name="Sheng Y."/>
            <person name="Liu T."/>
            <person name="Pan Y."/>
            <person name="Xia L."/>
            <person name="Li J."/>
            <person name="Zhao F."/>
            <person name="Cao W."/>
        </authorList>
    </citation>
    <scope>NUCLEOTIDE SEQUENCE</scope>
    <source>
        <strain evidence="1">Dsil-2018</strain>
    </source>
</reference>
<accession>A0ACB8CH45</accession>
<proteinExistence type="predicted"/>
<comment type="caution">
    <text evidence="1">The sequence shown here is derived from an EMBL/GenBank/DDBJ whole genome shotgun (WGS) entry which is preliminary data.</text>
</comment>
<evidence type="ECO:0000313" key="2">
    <source>
        <dbReference type="Proteomes" id="UP000821865"/>
    </source>
</evidence>
<evidence type="ECO:0000313" key="1">
    <source>
        <dbReference type="EMBL" id="KAH7942039.1"/>
    </source>
</evidence>
<name>A0ACB8CH45_DERSI</name>
<gene>
    <name evidence="1" type="ORF">HPB49_019964</name>
</gene>
<dbReference type="Proteomes" id="UP000821865">
    <property type="component" value="Chromosome 7"/>
</dbReference>
<organism evidence="1 2">
    <name type="scientific">Dermacentor silvarum</name>
    <name type="common">Tick</name>
    <dbReference type="NCBI Taxonomy" id="543639"/>
    <lineage>
        <taxon>Eukaryota</taxon>
        <taxon>Metazoa</taxon>
        <taxon>Ecdysozoa</taxon>
        <taxon>Arthropoda</taxon>
        <taxon>Chelicerata</taxon>
        <taxon>Arachnida</taxon>
        <taxon>Acari</taxon>
        <taxon>Parasitiformes</taxon>
        <taxon>Ixodida</taxon>
        <taxon>Ixodoidea</taxon>
        <taxon>Ixodidae</taxon>
        <taxon>Rhipicephalinae</taxon>
        <taxon>Dermacentor</taxon>
    </lineage>
</organism>
<keyword evidence="2" id="KW-1185">Reference proteome</keyword>
<dbReference type="EMBL" id="CM023476">
    <property type="protein sequence ID" value="KAH7942039.1"/>
    <property type="molecule type" value="Genomic_DNA"/>
</dbReference>
<protein>
    <submittedName>
        <fullName evidence="1">Uncharacterized protein</fullName>
    </submittedName>
</protein>
<sequence>MIRTSWKELAPTREASGICAPARLSSSAATEEASGRPPQIPPASPVDVVPCGSRCLRIAPGKKEWDDAVGFTIPPHGSVGSDLFHASDYMQFASLNSLRHRLCITVFSSIDLDNSGGTNPQVKTSPQMEKVGFVQCLGELHSKDLKVSTVTTDRHPGIRNHIRKKEPGLKHELDSWHVVKEPCLKSYITMQVRHVNKLVELTELMKATLEECSSGSFPSMRESRTTPGPPPMLEAYARLPKLTLVAKRMLRFKT</sequence>